<dbReference type="EMBL" id="VUOB01000009">
    <property type="protein sequence ID" value="KAA2265103.1"/>
    <property type="molecule type" value="Genomic_DNA"/>
</dbReference>
<feature type="compositionally biased region" description="Basic residues" evidence="2">
    <location>
        <begin position="245"/>
        <end position="258"/>
    </location>
</feature>
<evidence type="ECO:0008006" key="5">
    <source>
        <dbReference type="Google" id="ProtNLM"/>
    </source>
</evidence>
<dbReference type="Pfam" id="PF04185">
    <property type="entry name" value="Phosphoesterase"/>
    <property type="match status" value="1"/>
</dbReference>
<comment type="caution">
    <text evidence="3">The sequence shown here is derived from an EMBL/GenBank/DDBJ whole genome shotgun (WGS) entry which is preliminary data.</text>
</comment>
<keyword evidence="4" id="KW-1185">Reference proteome</keyword>
<reference evidence="3 4" key="2">
    <citation type="submission" date="2019-09" db="EMBL/GenBank/DDBJ databases">
        <authorList>
            <person name="Jin C."/>
        </authorList>
    </citation>
    <scope>NUCLEOTIDE SEQUENCE [LARGE SCALE GENOMIC DNA]</scope>
    <source>
        <strain evidence="3 4">AN110305</strain>
    </source>
</reference>
<evidence type="ECO:0000313" key="4">
    <source>
        <dbReference type="Proteomes" id="UP000323454"/>
    </source>
</evidence>
<keyword evidence="1" id="KW-0378">Hydrolase</keyword>
<evidence type="ECO:0000256" key="2">
    <source>
        <dbReference type="SAM" id="MobiDB-lite"/>
    </source>
</evidence>
<feature type="region of interest" description="Disordered" evidence="2">
    <location>
        <begin position="234"/>
        <end position="313"/>
    </location>
</feature>
<evidence type="ECO:0000313" key="3">
    <source>
        <dbReference type="EMBL" id="KAA2265103.1"/>
    </source>
</evidence>
<accession>A0A5B2XP22</accession>
<protein>
    <recommendedName>
        <fullName evidence="5">Phosphoesterase family protein</fullName>
    </recommendedName>
</protein>
<name>A0A5B2XP22_9PSEU</name>
<dbReference type="Proteomes" id="UP000323454">
    <property type="component" value="Unassembled WGS sequence"/>
</dbReference>
<dbReference type="GO" id="GO:0016788">
    <property type="term" value="F:hydrolase activity, acting on ester bonds"/>
    <property type="evidence" value="ECO:0007669"/>
    <property type="project" value="InterPro"/>
</dbReference>
<gene>
    <name evidence="3" type="ORF">F0L68_05435</name>
</gene>
<proteinExistence type="predicted"/>
<evidence type="ECO:0000256" key="1">
    <source>
        <dbReference type="ARBA" id="ARBA00022801"/>
    </source>
</evidence>
<dbReference type="OrthoDB" id="345880at2"/>
<dbReference type="AlphaFoldDB" id="A0A5B2XP22"/>
<dbReference type="PANTHER" id="PTHR31956">
    <property type="entry name" value="NON-SPECIFIC PHOSPHOLIPASE C4-RELATED"/>
    <property type="match status" value="1"/>
</dbReference>
<organism evidence="3 4">
    <name type="scientific">Solihabitans fulvus</name>
    <dbReference type="NCBI Taxonomy" id="1892852"/>
    <lineage>
        <taxon>Bacteria</taxon>
        <taxon>Bacillati</taxon>
        <taxon>Actinomycetota</taxon>
        <taxon>Actinomycetes</taxon>
        <taxon>Pseudonocardiales</taxon>
        <taxon>Pseudonocardiaceae</taxon>
        <taxon>Solihabitans</taxon>
    </lineage>
</organism>
<dbReference type="InterPro" id="IPR007312">
    <property type="entry name" value="Phosphoesterase"/>
</dbReference>
<reference evidence="3 4" key="1">
    <citation type="submission" date="2019-09" db="EMBL/GenBank/DDBJ databases">
        <title>Goodfellowia gen. nov., a new genus of the Pseudonocardineae related to Actinoalloteichus, containing Goodfellowia coeruleoviolacea gen. nov., comb. nov. gen. nov., comb. nov.</title>
        <authorList>
            <person name="Labeda D."/>
        </authorList>
    </citation>
    <scope>NUCLEOTIDE SEQUENCE [LARGE SCALE GENOMIC DNA]</scope>
    <source>
        <strain evidence="3 4">AN110305</strain>
    </source>
</reference>
<sequence length="313" mass="34449">MPAGTRSIGTVFQLTGDPNRANRYNDAYADDLSLTLSATLAAPAVPAPPASTVPAFDHVFFVMVENKSYDQVIGNSAARYLSRLASNNVVLGQSYGLIHPSDPNYMAVAGGSTFGHVDNPMPGAIGSLTTPNIGNLAERAGKSWRGYVEDMHSPCNLAKNGHYDPDNVPFPFFRDVAADPARCQDKLQPITRWWTDLGSTATTPNFVWFEPNSCNTMHDCDVAALACCRDDSYSRRDNKREGSHVSHHGRDGHRRRPGHGVVGRDRRGQLACLGPARGGRQDRRRVRGRRDRVVQAARRPRRDLDHHGRGRRA</sequence>
<feature type="compositionally biased region" description="Basic and acidic residues" evidence="2">
    <location>
        <begin position="234"/>
        <end position="244"/>
    </location>
</feature>
<dbReference type="GO" id="GO:0009395">
    <property type="term" value="P:phospholipid catabolic process"/>
    <property type="evidence" value="ECO:0007669"/>
    <property type="project" value="TreeGrafter"/>
</dbReference>
<dbReference type="PANTHER" id="PTHR31956:SF8">
    <property type="entry name" value="ACID PHOSPHATASE PHOA (AFU_ORTHOLOGUE AFUA_1G03570)"/>
    <property type="match status" value="1"/>
</dbReference>